<reference evidence="2 3" key="1">
    <citation type="submission" date="2018-05" db="EMBL/GenBank/DDBJ databases">
        <title>Genomic Encyclopedia of Type Strains, Phase IV (KMG-IV): sequencing the most valuable type-strain genomes for metagenomic binning, comparative biology and taxonomic classification.</title>
        <authorList>
            <person name="Goeker M."/>
        </authorList>
    </citation>
    <scope>NUCLEOTIDE SEQUENCE [LARGE SCALE GENOMIC DNA]</scope>
    <source>
        <strain evidence="2 3">DSM 19792</strain>
    </source>
</reference>
<comment type="caution">
    <text evidence="2">The sequence shown here is derived from an EMBL/GenBank/DDBJ whole genome shotgun (WGS) entry which is preliminary data.</text>
</comment>
<dbReference type="AlphaFoldDB" id="A0A318J7U6"/>
<feature type="signal peptide" evidence="1">
    <location>
        <begin position="1"/>
        <end position="21"/>
    </location>
</feature>
<dbReference type="Proteomes" id="UP000247792">
    <property type="component" value="Unassembled WGS sequence"/>
</dbReference>
<dbReference type="RefSeq" id="WP_110255753.1">
    <property type="nucleotide sequence ID" value="NZ_QJKB01000004.1"/>
</dbReference>
<sequence length="186" mass="20984">MKTKLLLVAMLLCLGACDSTTFDTAMRRAVREKLKDPDSAKWGESYVYKNRACLEVNSKNSFGGYAGKQVAWLRTFDSGTSWYVNKIEEAECFEAPVKKLAENDEAEKVAEEKVLEILKSKAYKITAQELSMLDKNSPSTDKCLLQAQDALTSKRLAIQANEVERFAWEMEYENKIKLVISGDCKS</sequence>
<accession>A0A318J7U6</accession>
<gene>
    <name evidence="2" type="ORF">DFR42_104214</name>
</gene>
<keyword evidence="1" id="KW-0732">Signal</keyword>
<name>A0A318J7U6_9BURK</name>
<keyword evidence="3" id="KW-1185">Reference proteome</keyword>
<evidence type="ECO:0008006" key="4">
    <source>
        <dbReference type="Google" id="ProtNLM"/>
    </source>
</evidence>
<evidence type="ECO:0000313" key="3">
    <source>
        <dbReference type="Proteomes" id="UP000247792"/>
    </source>
</evidence>
<feature type="chain" id="PRO_5016382087" description="Lipoprotein" evidence="1">
    <location>
        <begin position="22"/>
        <end position="186"/>
    </location>
</feature>
<dbReference type="OrthoDB" id="9157170at2"/>
<evidence type="ECO:0000313" key="2">
    <source>
        <dbReference type="EMBL" id="PXX43213.1"/>
    </source>
</evidence>
<protein>
    <recommendedName>
        <fullName evidence="4">Lipoprotein</fullName>
    </recommendedName>
</protein>
<evidence type="ECO:0000256" key="1">
    <source>
        <dbReference type="SAM" id="SignalP"/>
    </source>
</evidence>
<dbReference type="EMBL" id="QJKB01000004">
    <property type="protein sequence ID" value="PXX43213.1"/>
    <property type="molecule type" value="Genomic_DNA"/>
</dbReference>
<organism evidence="2 3">
    <name type="scientific">Undibacterium pigrum</name>
    <dbReference type="NCBI Taxonomy" id="401470"/>
    <lineage>
        <taxon>Bacteria</taxon>
        <taxon>Pseudomonadati</taxon>
        <taxon>Pseudomonadota</taxon>
        <taxon>Betaproteobacteria</taxon>
        <taxon>Burkholderiales</taxon>
        <taxon>Oxalobacteraceae</taxon>
        <taxon>Undibacterium</taxon>
    </lineage>
</organism>
<proteinExistence type="predicted"/>